<evidence type="ECO:0000256" key="1">
    <source>
        <dbReference type="ARBA" id="ARBA00009104"/>
    </source>
</evidence>
<evidence type="ECO:0000259" key="9">
    <source>
        <dbReference type="Pfam" id="PF06414"/>
    </source>
</evidence>
<sequence length="327" mass="37506">MSLEDFTEDYFNKQVRLNIRDLTAGIQPSQIPHAFLLGGQSGAGKSSITKFLEQTYEADYITIDGDSFRPQHPQSQLLTEKYGKSDVNYTAQFAGQMVGALIEELSNKKYNLIIEGTLRTFETPFETAKLLSDKGYNVELYAMAVKPELSYLSTIHRYEKMLKINPEAARSTPKKHHDLIIEKMPKNLDELSKSGIFSDITLMSRSMDILYRQSEMPSQLPSEILTYIWGSEWTADEIEMFHASVKQTLSLMKARSDANTNELNDLITVVLHQISNRKPENNVLSKQTYSERSFKEKLTQARDREEKLIEAKERGTKRPHLDSERHL</sequence>
<evidence type="ECO:0000256" key="3">
    <source>
        <dbReference type="ARBA" id="ARBA00022649"/>
    </source>
</evidence>
<dbReference type="OrthoDB" id="9792687at2"/>
<evidence type="ECO:0000313" key="11">
    <source>
        <dbReference type="Proteomes" id="UP000439550"/>
    </source>
</evidence>
<dbReference type="SUPFAM" id="SSF52540">
    <property type="entry name" value="P-loop containing nucleoside triphosphate hydrolases"/>
    <property type="match status" value="1"/>
</dbReference>
<reference evidence="10 11" key="1">
    <citation type="submission" date="2019-10" db="EMBL/GenBank/DDBJ databases">
        <authorList>
            <person name="Dong K."/>
        </authorList>
    </citation>
    <scope>NUCLEOTIDE SEQUENCE [LARGE SCALE GENOMIC DNA]</scope>
    <source>
        <strain evidence="10 11">DSM 28960</strain>
    </source>
</reference>
<dbReference type="InterPro" id="IPR010488">
    <property type="entry name" value="Zeta_toxin_domain"/>
</dbReference>
<comment type="caution">
    <text evidence="10">The sequence shown here is derived from an EMBL/GenBank/DDBJ whole genome shotgun (WGS) entry which is preliminary data.</text>
</comment>
<feature type="region of interest" description="Disordered" evidence="8">
    <location>
        <begin position="294"/>
        <end position="327"/>
    </location>
</feature>
<keyword evidence="11" id="KW-1185">Reference proteome</keyword>
<keyword evidence="5" id="KW-0067">ATP-binding</keyword>
<dbReference type="Pfam" id="PF06414">
    <property type="entry name" value="Zeta_toxin"/>
    <property type="match status" value="1"/>
</dbReference>
<gene>
    <name evidence="10" type="ORF">GHI93_00020</name>
</gene>
<comment type="similarity">
    <text evidence="1">Belongs to the zeta toxin family.</text>
</comment>
<dbReference type="AlphaFoldDB" id="A0A7X1Z8C7"/>
<proteinExistence type="inferred from homology"/>
<dbReference type="Proteomes" id="UP000439550">
    <property type="component" value="Unassembled WGS sequence"/>
</dbReference>
<dbReference type="GO" id="GO:0005524">
    <property type="term" value="F:ATP binding"/>
    <property type="evidence" value="ECO:0007669"/>
    <property type="project" value="UniProtKB-KW"/>
</dbReference>
<name>A0A7X1Z8C7_9LACT</name>
<comment type="catalytic activity">
    <reaction evidence="7">
        <text>UDP-N-acetyl-alpha-D-glucosamine + ATP = UDP-N-acetyl-alpha-D-glucosamine 3'-phosphate + ADP + H(+)</text>
        <dbReference type="Rhea" id="RHEA:32671"/>
        <dbReference type="ChEBI" id="CHEBI:15378"/>
        <dbReference type="ChEBI" id="CHEBI:30616"/>
        <dbReference type="ChEBI" id="CHEBI:57705"/>
        <dbReference type="ChEBI" id="CHEBI:64353"/>
        <dbReference type="ChEBI" id="CHEBI:456216"/>
        <dbReference type="EC" id="2.7.1.176"/>
    </reaction>
</comment>
<keyword evidence="3" id="KW-1277">Toxin-antitoxin system</keyword>
<evidence type="ECO:0000256" key="6">
    <source>
        <dbReference type="ARBA" id="ARBA00032897"/>
    </source>
</evidence>
<organism evidence="10 11">
    <name type="scientific">Lactococcus hircilactis</name>
    <dbReference type="NCBI Taxonomy" id="1494462"/>
    <lineage>
        <taxon>Bacteria</taxon>
        <taxon>Bacillati</taxon>
        <taxon>Bacillota</taxon>
        <taxon>Bacilli</taxon>
        <taxon>Lactobacillales</taxon>
        <taxon>Streptococcaceae</taxon>
        <taxon>Lactococcus</taxon>
    </lineage>
</organism>
<evidence type="ECO:0000256" key="7">
    <source>
        <dbReference type="ARBA" id="ARBA00048178"/>
    </source>
</evidence>
<evidence type="ECO:0000313" key="10">
    <source>
        <dbReference type="EMBL" id="MQW38340.1"/>
    </source>
</evidence>
<dbReference type="GO" id="GO:0016301">
    <property type="term" value="F:kinase activity"/>
    <property type="evidence" value="ECO:0007669"/>
    <property type="project" value="InterPro"/>
</dbReference>
<accession>A0A7X1Z8C7</accession>
<dbReference type="InterPro" id="IPR027417">
    <property type="entry name" value="P-loop_NTPase"/>
</dbReference>
<protein>
    <recommendedName>
        <fullName evidence="6">UDP-N-acetylglucosamine kinase</fullName>
        <ecNumber evidence="2">2.7.1.176</ecNumber>
    </recommendedName>
    <alternativeName>
        <fullName evidence="6">UDP-N-acetylglucosamine kinase</fullName>
    </alternativeName>
</protein>
<evidence type="ECO:0000256" key="8">
    <source>
        <dbReference type="SAM" id="MobiDB-lite"/>
    </source>
</evidence>
<evidence type="ECO:0000256" key="5">
    <source>
        <dbReference type="ARBA" id="ARBA00022840"/>
    </source>
</evidence>
<dbReference type="EC" id="2.7.1.176" evidence="2"/>
<feature type="domain" description="Zeta toxin" evidence="9">
    <location>
        <begin position="27"/>
        <end position="213"/>
    </location>
</feature>
<keyword evidence="4" id="KW-0547">Nucleotide-binding</keyword>
<evidence type="ECO:0000256" key="4">
    <source>
        <dbReference type="ARBA" id="ARBA00022741"/>
    </source>
</evidence>
<dbReference type="EMBL" id="WITJ01000001">
    <property type="protein sequence ID" value="MQW38340.1"/>
    <property type="molecule type" value="Genomic_DNA"/>
</dbReference>
<dbReference type="Gene3D" id="3.40.50.300">
    <property type="entry name" value="P-loop containing nucleotide triphosphate hydrolases"/>
    <property type="match status" value="1"/>
</dbReference>
<dbReference type="RefSeq" id="WP_153494460.1">
    <property type="nucleotide sequence ID" value="NZ_CBCRWP010000040.1"/>
</dbReference>
<evidence type="ECO:0000256" key="2">
    <source>
        <dbReference type="ARBA" id="ARBA00011963"/>
    </source>
</evidence>